<feature type="compositionally biased region" description="Basic and acidic residues" evidence="1">
    <location>
        <begin position="2892"/>
        <end position="2904"/>
    </location>
</feature>
<feature type="region of interest" description="Disordered" evidence="1">
    <location>
        <begin position="951"/>
        <end position="976"/>
    </location>
</feature>
<sequence>MEQQRQARKLIIIVLLTIASVHPSLSSSEDLYAFTTTIDISTTSNDQHADHASSQPSSTTTSIYQDTTTYLPFSTSVQTEETLKTSETNILNRYAEPSYHHEDSTEDDDPEEAPNHVIPYSEHEEAINVPTRPKYIAPGTWAKPPPEKDISLDFVPTKLHAQVRGTHTVKRLPQQEAIENAESDEEKRNAPRLREIVTNSKVNTVYTEEGYEDSAYDHAGHIRDADFHEGFARKLHDRKDDRSDSSSGKRKAEKHTNLVPEEFKEYEEDYQNHLEESRKPVEASEGRDNLIGYGRNFWEGTEIDPKLVAEDGVRRLEKDVEEDAAEAERIKMKKKKKKKSKSQNEKVDSVSKGTKPSRRLERKKKLHQKNYVTTAIPSEETSTSAKPEAFPSFHGFVANPASSQVYSIDRTTLRYVAPVATSSFQQIDEPTTISYSQLFWDYFKAQQDPISTTESSTFVTNTTILDSPLEKQSPIAVATIDGHGPYLLVKQETTTSPFLNFHPQDSFSDRVEFDPSSAQVYTRHLLGQNNDESGYVANVIAATSTVATFTSVQPFLSPLSSSSERTERSTTTVLDDSTFSSTPAVMTLNITQEAYSRIAENPFLAPILDNSNIAVTRNKVKYKVLVRPTKKIVKSVTPQSTHQQASSPSQESEKKKLHNELNAKYTKMLDHMKNKPKIQKPFSERKKLVSPEDLTLMRPPIPQQAVYPIFSADRPSVADHSSVTVESESPREEANWRSPLQDRHRFQSVKLPYRFDSSPAIQPVHPTYRKDAFLATKLLPPSPPSFANIYANYQINRQNDHHFSYSKPQQRQQHDNVFRYFPEASWRTHFRRKRSEQGEFCNDSNRNGTVGVKVEANNSVTNEGKPEQRDKNATRASFAESRDSESGTSPTLINNNRAVANGENENAEDKREVVIDRPKLTEEESALIQSAHQDGQMNVTNTEELTKQKNILRNETQSEVNLRNRMKRRSHEELLDESPKISGDVIDKEIAARFNERDDNATSAKIKEDEKVEVDVPSFDYIEEFAEDSLAGPSATTEAAVDSKKYPFYNNKDVPSASALKYVVDPRTIPQKTARGMEFYESRNAYKQCDEVEPNLDEVLPEKEEPDPERKGPQEDLPRLRGLGRKLDCFKAKYFDENPFDNPLFAEKSVEEPTPPSELDPAKFASRIMVLPEEDDDYVVQQVSKKPERHGRQWRNRNRPYEAHESIRVNYKHDPQTGRGRNAYLHTVRGTRPSNARRKTNNRKSRPRVASTTTTRSPKLYQTASYQNQVYEDVMGNIRNMVNTYQVYEITTMPPAVQALSTAGSETSLKIVNVTSSPPKEKSTPLPNVTDATNSPKMIKGLIPPPKYLVLRQAASYRKQRPPSKSKMPDLEIEESRQINMQDRKNRLHDQRSPTTLKIDDRGRKNFSSSDQKNEPPQKIVYTIRDRIRYSKPKWDARGFDKFSANPKAVDEDNRRKEPRYNHFKRKNNPTDDQRNDSTILNSTENTWRIESAMPSIRGGRESGTTEVHHPEESVMQMIYDRKDKSDPEPEKTENLENMKSEENSEEETESTTSMYQVREHVDENASTTTIRSTNPPAASKEVLNLREYLESDPPGYAETFPEETTTLSSERAADANHESEEREEKQQDEENNYPKNVAPLWDDDSSEKAEEQVETPTKTESSTRDDDDSEELSSREEEGSNKQTFFTYTKRPTSAESDDKDDEEDSKKETFYHPFPFSRYKSKIKKESNEDESEEESEEKSEDYVFPWQADKGNKRKRLPDSDRYEYPWERRERLAKEQREKRKRANRFKKLIFDDEDEDEEETKSEAKRERPVYPWEVYDVPSTTRANARRGISRRYVNDNEESNSEQPPLKFSSKYSSSDVKPFPGKSSRAREISRSIKKILEEDDEEQDSREVADYPSFGRKSSSSSERGISRGTLVPENVTQPSRKRTGRRRDSRVDGNASSNSRFDSKNLKSRETDEDEEEDESAGEYLRLNKNNLDEDNSESRIETTSQPDQLSTTEISSTTRQRMKRRRRISKNNSTISVDNSPVESITKPAKRRRRKPHGLTRISTDLETSKSVLIPVQRKYSETGKVVKTHNNSDSAERSDADHPAETSTPKTGTVERRSRISKEKIVRKTVYPDENFDSVKVNATRTEPVKILKIKSRRRKNNNKRNDNTDNDKKELMKQKNEEEDYDKFFGEDEIKRFAILENPEVEGKDNPLKSFGVKREEIKRINNFSLPDRVINDDNNDDFWMSETYAISNLLHNTLPNRVRNDRINGRIEWSKAKEDRKKQISKEEVGEERKDQTAEETRRPSLLQTEYIKDPERRLYYYYVTCTPLDTPICCPPRYVKVTKLMFLTSCGFPQISLLFGLATLIKLSIAAPDSAGIVEMVNGLAYGGIPYGSVSGMLARYPGYGIEVNTQSPVRQLSGIQQPIVINPNLRATRLVGIAQRPVQIYNLPGVIAPGIVGTINFDQCGKSLLYYLECIVFWCAINNGNTARNSVSPEILANFAKNVASVLSPAILGELQTRSNRSSYLVAAVPANNDANYDLNSPSTIDNIVDKTTNTASYYQPRTYPYNGLYEGDTPAGLASSQPNEGRLQGSLRYESYRRQERPNFYGSYDFSANNENFGATQKSAVNVAPSIDVSSTNQYSSYQGVGFHKAALAPEPYAGFPGFGPYGHFPGYHHGHHHRPYGGNGGDEPPPGNGGSAPEQSARQENNGTNYGGYGYGSPYFGNHGYHHPYSSFPYGGYGPNHGPFYGSYNGNGNNTSGQNGQNGYGYGPYHGGFDFYGPPGYGYGHGHSNGQGNRNGNNGNSRQTDGSADPQSNSTKNGYPRPYGPHLGTFHPHGFPSPFNLLPYDHFGVIKGGPVGGVGQVGYPIYADPFLIGFPFPYPYGPIFYGKKYLPKDKPADSGESGESREMTQAPAGGLMQNENPERISALSGEVVAPAPSSNRYNRYNKTSGRKGSKRISPANLEGRKV</sequence>
<feature type="region of interest" description="Disordered" evidence="1">
    <location>
        <begin position="832"/>
        <end position="910"/>
    </location>
</feature>
<dbReference type="EMBL" id="KK107324">
    <property type="protein sequence ID" value="EZA52543.1"/>
    <property type="molecule type" value="Genomic_DNA"/>
</dbReference>
<feature type="region of interest" description="Disordered" evidence="1">
    <location>
        <begin position="1444"/>
        <end position="1479"/>
    </location>
</feature>
<dbReference type="OMA" id="EYPWERR"/>
<keyword evidence="4" id="KW-1185">Reference proteome</keyword>
<feature type="compositionally biased region" description="Basic and acidic residues" evidence="1">
    <location>
        <begin position="233"/>
        <end position="244"/>
    </location>
</feature>
<feature type="compositionally biased region" description="Polar residues" evidence="1">
    <location>
        <begin position="2802"/>
        <end position="2815"/>
    </location>
</feature>
<name>A0A026W976_OOCBI</name>
<feature type="compositionally biased region" description="Basic residues" evidence="1">
    <location>
        <begin position="2039"/>
        <end position="2049"/>
    </location>
</feature>
<feature type="compositionally biased region" description="Polar residues" evidence="1">
    <location>
        <begin position="1325"/>
        <end position="1336"/>
    </location>
</feature>
<feature type="compositionally biased region" description="Low complexity" evidence="1">
    <location>
        <begin position="1902"/>
        <end position="1918"/>
    </location>
</feature>
<feature type="compositionally biased region" description="Polar residues" evidence="1">
    <location>
        <begin position="886"/>
        <end position="898"/>
    </location>
</feature>
<evidence type="ECO:0000256" key="2">
    <source>
        <dbReference type="SAM" id="SignalP"/>
    </source>
</evidence>
<feature type="compositionally biased region" description="Low complexity" evidence="1">
    <location>
        <begin position="2788"/>
        <end position="2801"/>
    </location>
</feature>
<feature type="compositionally biased region" description="Polar residues" evidence="1">
    <location>
        <begin position="2934"/>
        <end position="2945"/>
    </location>
</feature>
<feature type="region of interest" description="Disordered" evidence="1">
    <location>
        <begin position="2892"/>
        <end position="2964"/>
    </location>
</feature>
<feature type="chain" id="PRO_5001540882" evidence="2">
    <location>
        <begin position="27"/>
        <end position="2964"/>
    </location>
</feature>
<evidence type="ECO:0000256" key="1">
    <source>
        <dbReference type="SAM" id="MobiDB-lite"/>
    </source>
</evidence>
<dbReference type="STRING" id="2015173.A0A026W976"/>
<feature type="region of interest" description="Disordered" evidence="1">
    <location>
        <begin position="1228"/>
        <end position="1256"/>
    </location>
</feature>
<feature type="compositionally biased region" description="Polar residues" evidence="1">
    <location>
        <begin position="1992"/>
        <end position="2005"/>
    </location>
</feature>
<feature type="compositionally biased region" description="Basic and acidic residues" evidence="1">
    <location>
        <begin position="2156"/>
        <end position="2172"/>
    </location>
</feature>
<feature type="compositionally biased region" description="Basic and acidic residues" evidence="1">
    <location>
        <begin position="2276"/>
        <end position="2297"/>
    </location>
</feature>
<evidence type="ECO:0000313" key="3">
    <source>
        <dbReference type="EMBL" id="EZA52543.1"/>
    </source>
</evidence>
<accession>A0A026W976</accession>
<feature type="compositionally biased region" description="Basic residues" evidence="1">
    <location>
        <begin position="1783"/>
        <end position="1792"/>
    </location>
</feature>
<feature type="region of interest" description="Disordered" evidence="1">
    <location>
        <begin position="2142"/>
        <end position="2172"/>
    </location>
</feature>
<feature type="region of interest" description="Disordered" evidence="1">
    <location>
        <begin position="1380"/>
        <end position="1420"/>
    </location>
</feature>
<feature type="compositionally biased region" description="Basic residues" evidence="1">
    <location>
        <begin position="2144"/>
        <end position="2155"/>
    </location>
</feature>
<feature type="compositionally biased region" description="Basic and acidic residues" evidence="1">
    <location>
        <begin position="1760"/>
        <end position="1782"/>
    </location>
</feature>
<feature type="region of interest" description="Disordered" evidence="1">
    <location>
        <begin position="330"/>
        <end position="386"/>
    </location>
</feature>
<reference evidence="3 4" key="1">
    <citation type="journal article" date="2014" name="Curr. Biol.">
        <title>The genome of the clonal raider ant Cerapachys biroi.</title>
        <authorList>
            <person name="Oxley P.R."/>
            <person name="Ji L."/>
            <person name="Fetter-Pruneda I."/>
            <person name="McKenzie S.K."/>
            <person name="Li C."/>
            <person name="Hu H."/>
            <person name="Zhang G."/>
            <person name="Kronauer D.J."/>
        </authorList>
    </citation>
    <scope>NUCLEOTIDE SEQUENCE [LARGE SCALE GENOMIC DNA]</scope>
</reference>
<feature type="region of interest" description="Disordered" evidence="1">
    <location>
        <begin position="44"/>
        <end position="63"/>
    </location>
</feature>
<feature type="region of interest" description="Disordered" evidence="1">
    <location>
        <begin position="720"/>
        <end position="740"/>
    </location>
</feature>
<evidence type="ECO:0000313" key="4">
    <source>
        <dbReference type="Proteomes" id="UP000053097"/>
    </source>
</evidence>
<keyword evidence="2" id="KW-0732">Signal</keyword>
<dbReference type="OrthoDB" id="7700957at2759"/>
<feature type="compositionally biased region" description="Basic and acidic residues" evidence="1">
    <location>
        <begin position="2086"/>
        <end position="2096"/>
    </location>
</feature>
<proteinExistence type="predicted"/>
<feature type="region of interest" description="Disordered" evidence="1">
    <location>
        <begin position="2276"/>
        <end position="2301"/>
    </location>
</feature>
<feature type="compositionally biased region" description="Polar residues" evidence="1">
    <location>
        <begin position="370"/>
        <end position="385"/>
    </location>
</feature>
<feature type="compositionally biased region" description="Acidic residues" evidence="1">
    <location>
        <begin position="1961"/>
        <end position="1971"/>
    </location>
</feature>
<feature type="region of interest" description="Disordered" evidence="1">
    <location>
        <begin position="2074"/>
        <end position="2112"/>
    </location>
</feature>
<feature type="compositionally biased region" description="Basic residues" evidence="1">
    <location>
        <begin position="331"/>
        <end position="341"/>
    </location>
</feature>
<feature type="region of interest" description="Disordered" evidence="1">
    <location>
        <begin position="1518"/>
        <end position="2052"/>
    </location>
</feature>
<feature type="compositionally biased region" description="Basic and acidic residues" evidence="1">
    <location>
        <begin position="1449"/>
        <end position="1461"/>
    </location>
</feature>
<feature type="compositionally biased region" description="Polar residues" evidence="1">
    <location>
        <begin position="636"/>
        <end position="650"/>
    </location>
</feature>
<feature type="compositionally biased region" description="Basic residues" evidence="1">
    <location>
        <begin position="1929"/>
        <end position="1938"/>
    </location>
</feature>
<feature type="compositionally biased region" description="Polar residues" evidence="1">
    <location>
        <begin position="951"/>
        <end position="961"/>
    </location>
</feature>
<feature type="compositionally biased region" description="Acidic residues" evidence="1">
    <location>
        <begin position="1730"/>
        <end position="1742"/>
    </location>
</feature>
<gene>
    <name evidence="3" type="ORF">X777_08022</name>
</gene>
<feature type="signal peptide" evidence="2">
    <location>
        <begin position="1"/>
        <end position="26"/>
    </location>
</feature>
<feature type="region of interest" description="Disordered" evidence="1">
    <location>
        <begin position="2671"/>
        <end position="2708"/>
    </location>
</feature>
<feature type="compositionally biased region" description="Basic and acidic residues" evidence="1">
    <location>
        <begin position="1520"/>
        <end position="1543"/>
    </location>
</feature>
<feature type="region of interest" description="Disordered" evidence="1">
    <location>
        <begin position="1315"/>
        <end position="1341"/>
    </location>
</feature>
<feature type="compositionally biased region" description="Basic and acidic residues" evidence="1">
    <location>
        <begin position="1873"/>
        <end position="1885"/>
    </location>
</feature>
<feature type="compositionally biased region" description="Acidic residues" evidence="1">
    <location>
        <begin position="1796"/>
        <end position="1805"/>
    </location>
</feature>
<feature type="region of interest" description="Disordered" evidence="1">
    <location>
        <begin position="1098"/>
        <end position="1120"/>
    </location>
</feature>
<feature type="region of interest" description="Disordered" evidence="1">
    <location>
        <begin position="233"/>
        <end position="285"/>
    </location>
</feature>
<feature type="compositionally biased region" description="Polar residues" evidence="1">
    <location>
        <begin position="1565"/>
        <end position="1577"/>
    </location>
</feature>
<organism evidence="3 4">
    <name type="scientific">Ooceraea biroi</name>
    <name type="common">Clonal raider ant</name>
    <name type="synonym">Cerapachys biroi</name>
    <dbReference type="NCBI Taxonomy" id="2015173"/>
    <lineage>
        <taxon>Eukaryota</taxon>
        <taxon>Metazoa</taxon>
        <taxon>Ecdysozoa</taxon>
        <taxon>Arthropoda</taxon>
        <taxon>Hexapoda</taxon>
        <taxon>Insecta</taxon>
        <taxon>Pterygota</taxon>
        <taxon>Neoptera</taxon>
        <taxon>Endopterygota</taxon>
        <taxon>Hymenoptera</taxon>
        <taxon>Apocrita</taxon>
        <taxon>Aculeata</taxon>
        <taxon>Formicoidea</taxon>
        <taxon>Formicidae</taxon>
        <taxon>Dorylinae</taxon>
        <taxon>Ooceraea</taxon>
    </lineage>
</organism>
<protein>
    <submittedName>
        <fullName evidence="3">Uncharacterized protein</fullName>
    </submittedName>
</protein>
<feature type="compositionally biased region" description="Basic residues" evidence="1">
    <location>
        <begin position="1235"/>
        <end position="1247"/>
    </location>
</feature>
<feature type="compositionally biased region" description="Basic and acidic residues" evidence="1">
    <location>
        <begin position="1951"/>
        <end position="1960"/>
    </location>
</feature>
<feature type="compositionally biased region" description="Basic and acidic residues" evidence="1">
    <location>
        <begin position="728"/>
        <end position="740"/>
    </location>
</feature>
<feature type="compositionally biased region" description="Basic and acidic residues" evidence="1">
    <location>
        <begin position="1380"/>
        <end position="1404"/>
    </location>
</feature>
<feature type="compositionally biased region" description="Basic and acidic residues" evidence="1">
    <location>
        <begin position="1100"/>
        <end position="1120"/>
    </location>
</feature>
<feature type="compositionally biased region" description="Basic residues" evidence="1">
    <location>
        <begin position="355"/>
        <end position="368"/>
    </location>
</feature>
<feature type="compositionally biased region" description="Basic and acidic residues" evidence="1">
    <location>
        <begin position="270"/>
        <end position="285"/>
    </location>
</feature>
<feature type="compositionally biased region" description="Polar residues" evidence="1">
    <location>
        <begin position="1682"/>
        <end position="1696"/>
    </location>
</feature>
<feature type="compositionally biased region" description="Basic and acidic residues" evidence="1">
    <location>
        <begin position="1612"/>
        <end position="1626"/>
    </location>
</feature>
<feature type="compositionally biased region" description="Basic and acidic residues" evidence="1">
    <location>
        <begin position="864"/>
        <end position="873"/>
    </location>
</feature>
<dbReference type="Proteomes" id="UP000053097">
    <property type="component" value="Unassembled WGS sequence"/>
</dbReference>
<feature type="compositionally biased region" description="Basic residues" evidence="1">
    <location>
        <begin position="2011"/>
        <end position="2020"/>
    </location>
</feature>
<feature type="region of interest" description="Disordered" evidence="1">
    <location>
        <begin position="633"/>
        <end position="656"/>
    </location>
</feature>
<feature type="region of interest" description="Disordered" evidence="1">
    <location>
        <begin position="2780"/>
        <end position="2828"/>
    </location>
</feature>